<comment type="caution">
    <text evidence="2">The sequence shown here is derived from an EMBL/GenBank/DDBJ whole genome shotgun (WGS) entry which is preliminary data.</text>
</comment>
<dbReference type="Gene3D" id="3.40.50.1820">
    <property type="entry name" value="alpha/beta hydrolase"/>
    <property type="match status" value="1"/>
</dbReference>
<dbReference type="OrthoDB" id="9808398at2"/>
<dbReference type="EMBL" id="NAFI01000178">
    <property type="protein sequence ID" value="OSJ06686.1"/>
    <property type="molecule type" value="Genomic_DNA"/>
</dbReference>
<dbReference type="PANTHER" id="PTHR43798">
    <property type="entry name" value="MONOACYLGLYCEROL LIPASE"/>
    <property type="match status" value="1"/>
</dbReference>
<dbReference type="GO" id="GO:0016020">
    <property type="term" value="C:membrane"/>
    <property type="evidence" value="ECO:0007669"/>
    <property type="project" value="TreeGrafter"/>
</dbReference>
<keyword evidence="2" id="KW-0378">Hydrolase</keyword>
<dbReference type="PANTHER" id="PTHR43798:SF33">
    <property type="entry name" value="HYDROLASE, PUTATIVE (AFU_ORTHOLOGUE AFUA_2G14860)-RELATED"/>
    <property type="match status" value="1"/>
</dbReference>
<dbReference type="AlphaFoldDB" id="A0A1X3EPV5"/>
<evidence type="ECO:0000313" key="2">
    <source>
        <dbReference type="EMBL" id="OSJ06686.1"/>
    </source>
</evidence>
<dbReference type="InterPro" id="IPR000073">
    <property type="entry name" value="AB_hydrolase_1"/>
</dbReference>
<evidence type="ECO:0000259" key="1">
    <source>
        <dbReference type="Pfam" id="PF12697"/>
    </source>
</evidence>
<protein>
    <submittedName>
        <fullName evidence="2">Alpha/beta hydrolase</fullName>
    </submittedName>
</protein>
<dbReference type="PRINTS" id="PR00111">
    <property type="entry name" value="ABHYDROLASE"/>
</dbReference>
<proteinExistence type="predicted"/>
<dbReference type="InterPro" id="IPR000639">
    <property type="entry name" value="Epox_hydrolase-like"/>
</dbReference>
<dbReference type="Pfam" id="PF12697">
    <property type="entry name" value="Abhydrolase_6"/>
    <property type="match status" value="1"/>
</dbReference>
<accession>A0A1X3EPV5</accession>
<dbReference type="PRINTS" id="PR00412">
    <property type="entry name" value="EPOXHYDRLASE"/>
</dbReference>
<feature type="domain" description="AB hydrolase-1" evidence="1">
    <location>
        <begin position="52"/>
        <end position="288"/>
    </location>
</feature>
<dbReference type="GO" id="GO:0046464">
    <property type="term" value="P:acylglycerol catabolic process"/>
    <property type="evidence" value="ECO:0007669"/>
    <property type="project" value="TreeGrafter"/>
</dbReference>
<dbReference type="InterPro" id="IPR050266">
    <property type="entry name" value="AB_hydrolase_sf"/>
</dbReference>
<sequence length="313" mass="34256">MEDWYPEALAAIATRLGVAFTDLAPPRSRRLRTPSGPDIQALDWGGQGPSAVLLHGGALTARTWDYVALGLRADFRIVALDLRGHGASDWANDYSIESCATDVVSVLDGLAIERTHLAGMSLGGIVACELALRHPDRTASLTMVDVVSRPIFAATARMRGFISDFRGASTINEVVEMALAASPKSDPQRLQYRMQALLKRGSDGRLIWKNDRRRPTDFAAILRHLAGFEVRVHQMPAPFLLARGGDSLIVTEEAAHDFAARFPNGRWLNIPGAGHNVQEDNPRELANALRDFWGGRLRSMTLEDVEHCTAQDG</sequence>
<reference evidence="2 3" key="1">
    <citation type="submission" date="2017-03" db="EMBL/GenBank/DDBJ databases">
        <title>Whole genome sequences of fourteen strains of Bradyrhizobium canariense and one strain of Bradyrhizobium japonicum isolated from Lupinus (Papilionoideae: Genisteae) species in Algeria.</title>
        <authorList>
            <person name="Crovadore J."/>
            <person name="Chekireb D."/>
            <person name="Brachmann A."/>
            <person name="Chablais R."/>
            <person name="Cochard B."/>
            <person name="Lefort F."/>
        </authorList>
    </citation>
    <scope>NUCLEOTIDE SEQUENCE [LARGE SCALE GENOMIC DNA]</scope>
    <source>
        <strain evidence="2 3">UBMA195</strain>
    </source>
</reference>
<dbReference type="GO" id="GO:0047372">
    <property type="term" value="F:monoacylglycerol lipase activity"/>
    <property type="evidence" value="ECO:0007669"/>
    <property type="project" value="TreeGrafter"/>
</dbReference>
<organism evidence="2 3">
    <name type="scientific">Bradyrhizobium canariense</name>
    <dbReference type="NCBI Taxonomy" id="255045"/>
    <lineage>
        <taxon>Bacteria</taxon>
        <taxon>Pseudomonadati</taxon>
        <taxon>Pseudomonadota</taxon>
        <taxon>Alphaproteobacteria</taxon>
        <taxon>Hyphomicrobiales</taxon>
        <taxon>Nitrobacteraceae</taxon>
        <taxon>Bradyrhizobium</taxon>
    </lineage>
</organism>
<dbReference type="SUPFAM" id="SSF53474">
    <property type="entry name" value="alpha/beta-Hydrolases"/>
    <property type="match status" value="1"/>
</dbReference>
<name>A0A1X3EPV5_9BRAD</name>
<gene>
    <name evidence="2" type="ORF">BSZ18_21555</name>
</gene>
<evidence type="ECO:0000313" key="3">
    <source>
        <dbReference type="Proteomes" id="UP000193553"/>
    </source>
</evidence>
<dbReference type="Proteomes" id="UP000193553">
    <property type="component" value="Unassembled WGS sequence"/>
</dbReference>
<dbReference type="InterPro" id="IPR029058">
    <property type="entry name" value="AB_hydrolase_fold"/>
</dbReference>
<dbReference type="RefSeq" id="WP_085349469.1">
    <property type="nucleotide sequence ID" value="NZ_NAEX01000166.1"/>
</dbReference>